<dbReference type="InterPro" id="IPR025605">
    <property type="entry name" value="OST-HTH/LOTUS_dom"/>
</dbReference>
<dbReference type="Gene3D" id="2.40.50.90">
    <property type="match status" value="1"/>
</dbReference>
<dbReference type="PROSITE" id="PS51644">
    <property type="entry name" value="HTH_OST"/>
    <property type="match status" value="1"/>
</dbReference>
<evidence type="ECO:0000256" key="1">
    <source>
        <dbReference type="ARBA" id="ARBA00004496"/>
    </source>
</evidence>
<sequence length="891" mass="97404">MADDLKTVKEIIVSLLIAEKGSMTIPRLEQEYRLSEGCGLPYAKFGCTDVRQFLNKISDSVSVGRGFNGEELVSAKVSRSVQHINRMVQQQKPSAAKHKMKQTKAYASSQRGRSPRGRPTGRGRNNYHVGTRQPPVTPHITPQQSSAPLRPSAARVLPKDCGSSSSRSSLLPSPALLPSPTSSASNGKGPSGGPSLSRLHNYLAKASSTCDAATGSPVSVDAKYSARAALPESLAQGIKHEASQQVHISVPHAHQIWQPAPTTFQQEQPNTGSVCQPSASQPVSAKKLQFYTPHNSIVDLWKEQNSSMSLHACHETSFSGAFAASHCQAGVRPSLLSHSFMVQPAEKSVMHGSDSCTETMYSMLNPSAATYEPKTCKLGQSSTTEDRQEVKEDITHKELADKQTQAVVVELKNTETSTVDLAVRTPDGFSECVKTLLEKHTHGLEVEVLLRMCRDRMGSNAYFMCDRLPLEMAADVLASVSSVCVVSNSEGKCTVKLLDSSRSENPDTSATLPDDLSDGLMSVLFDYPQGLSVSELLSLYERRFGRHDYISTHGQCTIDFVRNVVIALPHTSLTSHGDGIYTVKLYREYPPEHQMLHVGKPAPFSSADESDTSEDTGAYSVQEVPKSQPFSVVLGEVFNPSEFYILLIENGMLAMLEDLMTELDKFYSTTPADFYAVDRSTVKPGFVCAALYPIDGKPVWHRAVVKSVRAHMVYVSYIDYGTVMPVKVQDIRRLRSDFLELPAQAIKASLAGVKPLDADSWPSKANDRFLQLARMGQCICSVVSKEEDTFVVKLEQCSGSSECSFGDVLISEGLAASEKKNGSESFVQTWALSGGRTADVVTWNAVQYMSGIGISKLFGEQSDVVTEWLAKKKNRFSSCCFRQRMLPRTSL</sequence>
<dbReference type="GO" id="GO:0016301">
    <property type="term" value="F:kinase activity"/>
    <property type="evidence" value="ECO:0007669"/>
    <property type="project" value="UniProtKB-KW"/>
</dbReference>
<dbReference type="GO" id="GO:0030719">
    <property type="term" value="P:P granule organization"/>
    <property type="evidence" value="ECO:0007669"/>
    <property type="project" value="TreeGrafter"/>
</dbReference>
<evidence type="ECO:0000256" key="4">
    <source>
        <dbReference type="ARBA" id="ARBA00022871"/>
    </source>
</evidence>
<dbReference type="CDD" id="cd09972">
    <property type="entry name" value="LOTUS_TDRD_OSKAR"/>
    <property type="match status" value="1"/>
</dbReference>
<feature type="region of interest" description="Disordered" evidence="5">
    <location>
        <begin position="600"/>
        <end position="619"/>
    </location>
</feature>
<keyword evidence="4" id="KW-0744">Spermatogenesis</keyword>
<dbReference type="InterPro" id="IPR050621">
    <property type="entry name" value="Tudor_domain_containing"/>
</dbReference>
<dbReference type="Pfam" id="PF12872">
    <property type="entry name" value="OST-HTH"/>
    <property type="match status" value="1"/>
</dbReference>
<dbReference type="SMART" id="SM00333">
    <property type="entry name" value="TUDOR"/>
    <property type="match status" value="1"/>
</dbReference>
<dbReference type="GO" id="GO:0034587">
    <property type="term" value="P:piRNA processing"/>
    <property type="evidence" value="ECO:0007669"/>
    <property type="project" value="TreeGrafter"/>
</dbReference>
<dbReference type="InterPro" id="IPR041966">
    <property type="entry name" value="LOTUS-like"/>
</dbReference>
<dbReference type="GO" id="GO:0043186">
    <property type="term" value="C:P granule"/>
    <property type="evidence" value="ECO:0007669"/>
    <property type="project" value="TreeGrafter"/>
</dbReference>
<dbReference type="PANTHER" id="PTHR22948:SF29">
    <property type="entry name" value="FI02030P-RELATED"/>
    <property type="match status" value="1"/>
</dbReference>
<evidence type="ECO:0000256" key="3">
    <source>
        <dbReference type="ARBA" id="ARBA00022737"/>
    </source>
</evidence>
<feature type="region of interest" description="Disordered" evidence="5">
    <location>
        <begin position="89"/>
        <end position="198"/>
    </location>
</feature>
<dbReference type="Gene3D" id="2.30.30.140">
    <property type="match status" value="1"/>
</dbReference>
<evidence type="ECO:0000313" key="8">
    <source>
        <dbReference type="EMBL" id="JAT97023.1"/>
    </source>
</evidence>
<evidence type="ECO:0000259" key="7">
    <source>
        <dbReference type="PROSITE" id="PS51644"/>
    </source>
</evidence>
<feature type="domain" description="HTH OST-type" evidence="7">
    <location>
        <begin position="4"/>
        <end position="77"/>
    </location>
</feature>
<dbReference type="InterPro" id="IPR035437">
    <property type="entry name" value="SNase_OB-fold_sf"/>
</dbReference>
<feature type="domain" description="Tudor" evidence="6">
    <location>
        <begin position="681"/>
        <end position="741"/>
    </location>
</feature>
<accession>A0A1E1XCQ4</accession>
<organism evidence="8">
    <name type="scientific">Amblyomma aureolatum</name>
    <dbReference type="NCBI Taxonomy" id="187763"/>
    <lineage>
        <taxon>Eukaryota</taxon>
        <taxon>Metazoa</taxon>
        <taxon>Ecdysozoa</taxon>
        <taxon>Arthropoda</taxon>
        <taxon>Chelicerata</taxon>
        <taxon>Arachnida</taxon>
        <taxon>Acari</taxon>
        <taxon>Parasitiformes</taxon>
        <taxon>Ixodida</taxon>
        <taxon>Ixodoidea</taxon>
        <taxon>Ixodidae</taxon>
        <taxon>Amblyomminae</taxon>
        <taxon>Amblyomma</taxon>
    </lineage>
</organism>
<keyword evidence="2" id="KW-0963">Cytoplasm</keyword>
<keyword evidence="8" id="KW-0418">Kinase</keyword>
<keyword evidence="3" id="KW-0677">Repeat</keyword>
<dbReference type="AlphaFoldDB" id="A0A1E1XCQ4"/>
<dbReference type="PROSITE" id="PS50304">
    <property type="entry name" value="TUDOR"/>
    <property type="match status" value="1"/>
</dbReference>
<dbReference type="GO" id="GO:0007283">
    <property type="term" value="P:spermatogenesis"/>
    <property type="evidence" value="ECO:0007669"/>
    <property type="project" value="UniProtKB-KW"/>
</dbReference>
<name>A0A1E1XCQ4_9ACAR</name>
<dbReference type="InterPro" id="IPR002999">
    <property type="entry name" value="Tudor"/>
</dbReference>
<protein>
    <submittedName>
        <fullName evidence="8">Putative a kinase anchor protein</fullName>
    </submittedName>
</protein>
<dbReference type="SUPFAM" id="SSF63748">
    <property type="entry name" value="Tudor/PWWP/MBT"/>
    <property type="match status" value="1"/>
</dbReference>
<reference evidence="8" key="1">
    <citation type="journal article" date="2017" name="Front. Cell. Infect. Microbiol.">
        <title>The Distinct Transcriptional Response of the Midgut of Amblyomma sculptum and Amblyomma aureolatum Ticks to Rickettsia rickettsii Correlates to Their Differences in Susceptibility to Infection.</title>
        <authorList>
            <person name="Martins L.A."/>
            <person name="Galletti M.F.B.M."/>
            <person name="Ribeiro J.M."/>
            <person name="Fujita A."/>
            <person name="Costa F.B."/>
            <person name="Labruna M.B."/>
            <person name="Daffre S."/>
            <person name="Fogaca A.C."/>
        </authorList>
    </citation>
    <scope>NUCLEOTIDE SEQUENCE</scope>
</reference>
<dbReference type="EMBL" id="GFAC01002165">
    <property type="protein sequence ID" value="JAT97023.1"/>
    <property type="molecule type" value="mRNA"/>
</dbReference>
<comment type="subcellular location">
    <subcellularLocation>
        <location evidence="1">Cytoplasm</location>
    </subcellularLocation>
</comment>
<dbReference type="PANTHER" id="PTHR22948">
    <property type="entry name" value="TUDOR DOMAIN CONTAINING PROTEIN"/>
    <property type="match status" value="1"/>
</dbReference>
<evidence type="ECO:0000259" key="6">
    <source>
        <dbReference type="PROSITE" id="PS50304"/>
    </source>
</evidence>
<evidence type="ECO:0000256" key="2">
    <source>
        <dbReference type="ARBA" id="ARBA00022490"/>
    </source>
</evidence>
<keyword evidence="8" id="KW-0808">Transferase</keyword>
<keyword evidence="4" id="KW-0221">Differentiation</keyword>
<dbReference type="Pfam" id="PF00567">
    <property type="entry name" value="TUDOR"/>
    <property type="match status" value="1"/>
</dbReference>
<feature type="compositionally biased region" description="Low complexity" evidence="5">
    <location>
        <begin position="163"/>
        <end position="185"/>
    </location>
</feature>
<proteinExistence type="evidence at transcript level"/>
<dbReference type="Gene3D" id="3.30.420.610">
    <property type="entry name" value="LOTUS domain-like"/>
    <property type="match status" value="1"/>
</dbReference>
<evidence type="ECO:0000256" key="5">
    <source>
        <dbReference type="SAM" id="MobiDB-lite"/>
    </source>
</evidence>